<sequence>MSPLRMSVLAAGLIYGTTVAVQAAEVVKVSLSPWCPYICTDPVKPGALIETITAAFATKGLQVRYIDVPWTRQIAMVRKGEVDAMSGVGKADVPDLVFPARSTGRYQPCFYTLANSTWQYEGIPSLKNIRLSVLKDTTFSKEVDEYINGEGKRSGKVDFLHDEDYLTQHFRKLEAKRVDVVLDDATVVNHFLNEKRLAKPRQAGCLKASALWLGFSPVGKNTKTYLAAYEQGLETIRKSGQLKAILGKYGIDELSF</sequence>
<comment type="caution">
    <text evidence="2">The sequence shown here is derived from an EMBL/GenBank/DDBJ whole genome shotgun (WGS) entry which is preliminary data.</text>
</comment>
<dbReference type="RefSeq" id="WP_378167296.1">
    <property type="nucleotide sequence ID" value="NZ_JBHSBU010000001.1"/>
</dbReference>
<accession>A0ABV8MVJ8</accession>
<keyword evidence="1" id="KW-0732">Signal</keyword>
<keyword evidence="3" id="KW-1185">Reference proteome</keyword>
<dbReference type="EMBL" id="JBHSBU010000001">
    <property type="protein sequence ID" value="MFC4161399.1"/>
    <property type="molecule type" value="Genomic_DNA"/>
</dbReference>
<proteinExistence type="predicted"/>
<organism evidence="2 3">
    <name type="scientific">Chitinimonas lacunae</name>
    <dbReference type="NCBI Taxonomy" id="1963018"/>
    <lineage>
        <taxon>Bacteria</taxon>
        <taxon>Pseudomonadati</taxon>
        <taxon>Pseudomonadota</taxon>
        <taxon>Betaproteobacteria</taxon>
        <taxon>Neisseriales</taxon>
        <taxon>Chitinibacteraceae</taxon>
        <taxon>Chitinimonas</taxon>
    </lineage>
</organism>
<dbReference type="PANTHER" id="PTHR35936:SF25">
    <property type="entry name" value="ABC TRANSPORTER SUBSTRATE-BINDING PROTEIN"/>
    <property type="match status" value="1"/>
</dbReference>
<dbReference type="PANTHER" id="PTHR35936">
    <property type="entry name" value="MEMBRANE-BOUND LYTIC MUREIN TRANSGLYCOSYLASE F"/>
    <property type="match status" value="1"/>
</dbReference>
<reference evidence="3" key="1">
    <citation type="journal article" date="2019" name="Int. J. Syst. Evol. Microbiol.">
        <title>The Global Catalogue of Microorganisms (GCM) 10K type strain sequencing project: providing services to taxonomists for standard genome sequencing and annotation.</title>
        <authorList>
            <consortium name="The Broad Institute Genomics Platform"/>
            <consortium name="The Broad Institute Genome Sequencing Center for Infectious Disease"/>
            <person name="Wu L."/>
            <person name="Ma J."/>
        </authorList>
    </citation>
    <scope>NUCLEOTIDE SEQUENCE [LARGE SCALE GENOMIC DNA]</scope>
    <source>
        <strain evidence="3">LMG 29894</strain>
    </source>
</reference>
<gene>
    <name evidence="2" type="ORF">ACFOW7_18850</name>
</gene>
<feature type="signal peptide" evidence="1">
    <location>
        <begin position="1"/>
        <end position="23"/>
    </location>
</feature>
<dbReference type="Gene3D" id="3.40.190.10">
    <property type="entry name" value="Periplasmic binding protein-like II"/>
    <property type="match status" value="2"/>
</dbReference>
<dbReference type="Proteomes" id="UP001595791">
    <property type="component" value="Unassembled WGS sequence"/>
</dbReference>
<evidence type="ECO:0000313" key="2">
    <source>
        <dbReference type="EMBL" id="MFC4161399.1"/>
    </source>
</evidence>
<evidence type="ECO:0000256" key="1">
    <source>
        <dbReference type="SAM" id="SignalP"/>
    </source>
</evidence>
<evidence type="ECO:0000313" key="3">
    <source>
        <dbReference type="Proteomes" id="UP001595791"/>
    </source>
</evidence>
<name>A0ABV8MVJ8_9NEIS</name>
<protein>
    <submittedName>
        <fullName evidence="2">Substrate-binding periplasmic protein</fullName>
    </submittedName>
</protein>
<dbReference type="SUPFAM" id="SSF53850">
    <property type="entry name" value="Periplasmic binding protein-like II"/>
    <property type="match status" value="1"/>
</dbReference>
<feature type="chain" id="PRO_5045337667" evidence="1">
    <location>
        <begin position="24"/>
        <end position="256"/>
    </location>
</feature>